<evidence type="ECO:0000313" key="3">
    <source>
        <dbReference type="Proteomes" id="UP001583193"/>
    </source>
</evidence>
<accession>A0ABR3WZV1</accession>
<reference evidence="2 3" key="1">
    <citation type="journal article" date="2024" name="IMA Fungus">
        <title>IMA Genome - F19 : A genome assembly and annotation guide to empower mycologists, including annotated draft genome sequences of Ceratocystis pirilliformis, Diaporthe australafricana, Fusarium ophioides, Paecilomyces lecythidis, and Sporothrix stenoceras.</title>
        <authorList>
            <person name="Aylward J."/>
            <person name="Wilson A.M."/>
            <person name="Visagie C.M."/>
            <person name="Spraker J."/>
            <person name="Barnes I."/>
            <person name="Buitendag C."/>
            <person name="Ceriani C."/>
            <person name="Del Mar Angel L."/>
            <person name="du Plessis D."/>
            <person name="Fuchs T."/>
            <person name="Gasser K."/>
            <person name="Kramer D."/>
            <person name="Li W."/>
            <person name="Munsamy K."/>
            <person name="Piso A."/>
            <person name="Price J.L."/>
            <person name="Sonnekus B."/>
            <person name="Thomas C."/>
            <person name="van der Nest A."/>
            <person name="van Dijk A."/>
            <person name="van Heerden A."/>
            <person name="van Vuuren N."/>
            <person name="Yilmaz N."/>
            <person name="Duong T.A."/>
            <person name="van der Merwe N.A."/>
            <person name="Wingfield M.J."/>
            <person name="Wingfield B.D."/>
        </authorList>
    </citation>
    <scope>NUCLEOTIDE SEQUENCE [LARGE SCALE GENOMIC DNA]</scope>
    <source>
        <strain evidence="2 3">CMW 18167</strain>
    </source>
</reference>
<dbReference type="Gene3D" id="3.30.870.10">
    <property type="entry name" value="Endonuclease Chain A"/>
    <property type="match status" value="3"/>
</dbReference>
<dbReference type="Pfam" id="PF02809">
    <property type="entry name" value="UIM"/>
    <property type="match status" value="2"/>
</dbReference>
<evidence type="ECO:0000313" key="2">
    <source>
        <dbReference type="EMBL" id="KAL1868978.1"/>
    </source>
</evidence>
<feature type="region of interest" description="Disordered" evidence="1">
    <location>
        <begin position="19"/>
        <end position="210"/>
    </location>
</feature>
<dbReference type="SUPFAM" id="SSF56024">
    <property type="entry name" value="Phospholipase D/nuclease"/>
    <property type="match status" value="2"/>
</dbReference>
<dbReference type="InterPro" id="IPR010347">
    <property type="entry name" value="Tdp1"/>
</dbReference>
<gene>
    <name evidence="2" type="ORF">Plec18167_007980</name>
</gene>
<dbReference type="Proteomes" id="UP001583193">
    <property type="component" value="Unassembled WGS sequence"/>
</dbReference>
<protein>
    <recommendedName>
        <fullName evidence="4">Tyrosyl-DNA phosphodiesterase 1</fullName>
    </recommendedName>
</protein>
<dbReference type="SMART" id="SM00726">
    <property type="entry name" value="UIM"/>
    <property type="match status" value="2"/>
</dbReference>
<dbReference type="InterPro" id="IPR003903">
    <property type="entry name" value="UIM_dom"/>
</dbReference>
<feature type="compositionally biased region" description="Polar residues" evidence="1">
    <location>
        <begin position="198"/>
        <end position="208"/>
    </location>
</feature>
<keyword evidence="3" id="KW-1185">Reference proteome</keyword>
<dbReference type="PANTHER" id="PTHR12415:SF4">
    <property type="entry name" value="TYROSYL-DNA PHOSPHODIESTERASE DOMAIN-CONTAINING PROTEIN"/>
    <property type="match status" value="1"/>
</dbReference>
<feature type="compositionally biased region" description="Low complexity" evidence="1">
    <location>
        <begin position="24"/>
        <end position="33"/>
    </location>
</feature>
<dbReference type="PROSITE" id="PS50330">
    <property type="entry name" value="UIM"/>
    <property type="match status" value="1"/>
</dbReference>
<proteinExistence type="predicted"/>
<sequence>MESEDLTDPDLRAAIAASLRDLQSSPSNPVSSSRGQGDIVDLTADSDDDELVAVAPKSKSTVGSETDDEEDEELRKAIALSMQEGDDIHSSNKQEPSGQPQNEGSDKAAAPPAEAPLSGSDPKPPGITGLDRKKMEQERLARLAKRKAEGNISPPQISRQNKMAKPATEQSVPQLAAAGQKPQHSVSGVHQRKETENLFPQPSSTPSIQFPKGVVKKTWALGCPRDGSDIKIEEVFQKSDLELAVLSSFMWDMEWLFSKFDTRNTRFLLVMQAKEEETKRQYEAETSYMKNLRLCFPPMDGQVNCMHSKLMLLFHPNYLRIAVPSANLVPYDWGDVGVMENSVFLIDLPKKPDQASGQTQETPFYKDLVYFLSASALHANIISKLEAFDFSETAPFAFVHTIGGSHAGSTWRKTGLCGLGRAVSSLGLRTSKPLNIDFVTSSVGSLTDEFLRSIYLSCQGDDGLTEFTLRNSKTFPVKNRGDPKVVVQKDAGQEFKDRFRVYFPSDSTVRQSKGGPQCAGTICFQSKWFQGPKFPRYALRDCVSRRDGLLMHNKFPRGRLVQDRSTKEPKLNCRNWECGVVIPIIQQGPEVEASRNLGTVSNEKSSVERKNEKEFDFAPLFDTKVPVPMKLPGRPYGPGMKPWYYMED</sequence>
<evidence type="ECO:0000256" key="1">
    <source>
        <dbReference type="SAM" id="MobiDB-lite"/>
    </source>
</evidence>
<dbReference type="EMBL" id="JAVDPF010000036">
    <property type="protein sequence ID" value="KAL1868978.1"/>
    <property type="molecule type" value="Genomic_DNA"/>
</dbReference>
<dbReference type="Pfam" id="PF06087">
    <property type="entry name" value="Tyr-DNA_phospho"/>
    <property type="match status" value="2"/>
</dbReference>
<organism evidence="2 3">
    <name type="scientific">Paecilomyces lecythidis</name>
    <dbReference type="NCBI Taxonomy" id="3004212"/>
    <lineage>
        <taxon>Eukaryota</taxon>
        <taxon>Fungi</taxon>
        <taxon>Dikarya</taxon>
        <taxon>Ascomycota</taxon>
        <taxon>Pezizomycotina</taxon>
        <taxon>Eurotiomycetes</taxon>
        <taxon>Eurotiomycetidae</taxon>
        <taxon>Eurotiales</taxon>
        <taxon>Thermoascaceae</taxon>
        <taxon>Paecilomyces</taxon>
    </lineage>
</organism>
<name>A0ABR3WZV1_9EURO</name>
<dbReference type="CDD" id="cd09122">
    <property type="entry name" value="PLDc_Tdp1_1"/>
    <property type="match status" value="1"/>
</dbReference>
<feature type="compositionally biased region" description="Polar residues" evidence="1">
    <location>
        <begin position="93"/>
        <end position="103"/>
    </location>
</feature>
<comment type="caution">
    <text evidence="2">The sequence shown here is derived from an EMBL/GenBank/DDBJ whole genome shotgun (WGS) entry which is preliminary data.</text>
</comment>
<dbReference type="PANTHER" id="PTHR12415">
    <property type="entry name" value="TYROSYL-DNA PHOSPHODIESTERASE 1"/>
    <property type="match status" value="1"/>
</dbReference>
<feature type="compositionally biased region" description="Basic and acidic residues" evidence="1">
    <location>
        <begin position="130"/>
        <end position="149"/>
    </location>
</feature>
<evidence type="ECO:0008006" key="4">
    <source>
        <dbReference type="Google" id="ProtNLM"/>
    </source>
</evidence>